<accession>A0A5C4LPE6</accession>
<dbReference type="SUPFAM" id="SSF52172">
    <property type="entry name" value="CheY-like"/>
    <property type="match status" value="1"/>
</dbReference>
<dbReference type="EC" id="2.7.13.3" evidence="2"/>
<dbReference type="PROSITE" id="PS50110">
    <property type="entry name" value="RESPONSE_REGULATORY"/>
    <property type="match status" value="1"/>
</dbReference>
<proteinExistence type="predicted"/>
<dbReference type="EMBL" id="VDDA01000003">
    <property type="protein sequence ID" value="TNC14489.1"/>
    <property type="molecule type" value="Genomic_DNA"/>
</dbReference>
<keyword evidence="4" id="KW-0808">Transferase</keyword>
<dbReference type="SMART" id="SM00387">
    <property type="entry name" value="HATPase_c"/>
    <property type="match status" value="1"/>
</dbReference>
<dbReference type="InterPro" id="IPR005467">
    <property type="entry name" value="His_kinase_dom"/>
</dbReference>
<evidence type="ECO:0000256" key="1">
    <source>
        <dbReference type="ARBA" id="ARBA00000085"/>
    </source>
</evidence>
<evidence type="ECO:0000259" key="8">
    <source>
        <dbReference type="PROSITE" id="PS50110"/>
    </source>
</evidence>
<dbReference type="InterPro" id="IPR003594">
    <property type="entry name" value="HATPase_dom"/>
</dbReference>
<dbReference type="InterPro" id="IPR003661">
    <property type="entry name" value="HisK_dim/P_dom"/>
</dbReference>
<feature type="domain" description="Histidine kinase" evidence="7">
    <location>
        <begin position="293"/>
        <end position="514"/>
    </location>
</feature>
<evidence type="ECO:0000256" key="2">
    <source>
        <dbReference type="ARBA" id="ARBA00012438"/>
    </source>
</evidence>
<dbReference type="GO" id="GO:0009927">
    <property type="term" value="F:histidine phosphotransfer kinase activity"/>
    <property type="evidence" value="ECO:0007669"/>
    <property type="project" value="TreeGrafter"/>
</dbReference>
<sequence>MATSSLSLFDRGQNLRLQRERDTGRANKLPWGTKMPINYPIFWNFDVATREISWASTESRMTSPAPTDILRPSLSEPFVEIEAGLVVPLSDLATQASQQGAFVSGRIASWTDGSEWMDCEIYGYAIDGEHVSGAIFRHPQARRERSADLTQVLIEGIEALPEAFVLYDQEDRLVICNEQYRRLYPGVADMMRPGTYFPELVRESLARGVFQIEERQQVWEERRLSFHRTGIGFFEQHLADGRWIQVSERRTASGGTTSIRADITVLKERERELRAARAAAEAETASRTAFIAKVGHELRNPLNVVFGIAQLLAGQALPKPHAAMIGSLVGAARVMRDVLDDILDIATVEAGAVTIRRETTACRPFLQEMVEIARTTVAQSGLTLRARIAGNLPDDFVTDPRRLRQILLNLLSNAVKYTERGSIAISASVRATSQADAVLRIAVTDSGSGIPAEIRDRLFAPYARQREHVASGIEGFGLGLSISAELARAIGARLGVEPGPRGGTRAWVEVPLRHDQGAPHPRGTDRMTAAKAPVLDVLVVDDEPTNLLVAEALLRRLGHRVTTALGGAACLRALSEKRFDVALLDIAMGEMSGLDVARWIAARDGTGIALVAMTGNVMPADVKSYLAAGFAGFVEKPVDLKELSEVLATLMVDRGGGRILRPEERVRFPRAEAVSAFDRTSLDRMVADIGHASVAAIVAAGIATFRQTADALASGADGDLAGLFHKVRAIAGLFGLDDLAAGTAQRDEAGSLPPTPRQRKALRGSLSRAIAQMERYALDLEVTTRPPG</sequence>
<dbReference type="AlphaFoldDB" id="A0A5C4LPE6"/>
<dbReference type="Proteomes" id="UP000305267">
    <property type="component" value="Unassembled WGS sequence"/>
</dbReference>
<evidence type="ECO:0000256" key="5">
    <source>
        <dbReference type="ARBA" id="ARBA00022777"/>
    </source>
</evidence>
<organism evidence="9 10">
    <name type="scientific">Methylobacterium terricola</name>
    <dbReference type="NCBI Taxonomy" id="2583531"/>
    <lineage>
        <taxon>Bacteria</taxon>
        <taxon>Pseudomonadati</taxon>
        <taxon>Pseudomonadota</taxon>
        <taxon>Alphaproteobacteria</taxon>
        <taxon>Hyphomicrobiales</taxon>
        <taxon>Methylobacteriaceae</taxon>
        <taxon>Methylobacterium</taxon>
    </lineage>
</organism>
<dbReference type="InterPro" id="IPR036890">
    <property type="entry name" value="HATPase_C_sf"/>
</dbReference>
<dbReference type="SUPFAM" id="SSF47384">
    <property type="entry name" value="Homodimeric domain of signal transducing histidine kinase"/>
    <property type="match status" value="1"/>
</dbReference>
<name>A0A5C4LPE6_9HYPH</name>
<dbReference type="OrthoDB" id="9801651at2"/>
<evidence type="ECO:0000256" key="3">
    <source>
        <dbReference type="ARBA" id="ARBA00022553"/>
    </source>
</evidence>
<comment type="caution">
    <text evidence="9">The sequence shown here is derived from an EMBL/GenBank/DDBJ whole genome shotgun (WGS) entry which is preliminary data.</text>
</comment>
<protein>
    <recommendedName>
        <fullName evidence="2">histidine kinase</fullName>
        <ecNumber evidence="2">2.7.13.3</ecNumber>
    </recommendedName>
</protein>
<dbReference type="Pfam" id="PF02518">
    <property type="entry name" value="HATPase_c"/>
    <property type="match status" value="1"/>
</dbReference>
<feature type="domain" description="Response regulatory" evidence="8">
    <location>
        <begin position="536"/>
        <end position="651"/>
    </location>
</feature>
<evidence type="ECO:0000259" key="7">
    <source>
        <dbReference type="PROSITE" id="PS50109"/>
    </source>
</evidence>
<evidence type="ECO:0000256" key="4">
    <source>
        <dbReference type="ARBA" id="ARBA00022679"/>
    </source>
</evidence>
<dbReference type="GO" id="GO:0000155">
    <property type="term" value="F:phosphorelay sensor kinase activity"/>
    <property type="evidence" value="ECO:0007669"/>
    <property type="project" value="InterPro"/>
</dbReference>
<dbReference type="SMART" id="SM00388">
    <property type="entry name" value="HisKA"/>
    <property type="match status" value="1"/>
</dbReference>
<dbReference type="Gene3D" id="3.40.50.2300">
    <property type="match status" value="1"/>
</dbReference>
<dbReference type="Gene3D" id="3.30.565.10">
    <property type="entry name" value="Histidine kinase-like ATPase, C-terminal domain"/>
    <property type="match status" value="1"/>
</dbReference>
<comment type="catalytic activity">
    <reaction evidence="1">
        <text>ATP + protein L-histidine = ADP + protein N-phospho-L-histidine.</text>
        <dbReference type="EC" id="2.7.13.3"/>
    </reaction>
</comment>
<dbReference type="GO" id="GO:0005886">
    <property type="term" value="C:plasma membrane"/>
    <property type="evidence" value="ECO:0007669"/>
    <property type="project" value="TreeGrafter"/>
</dbReference>
<dbReference type="SUPFAM" id="SSF55874">
    <property type="entry name" value="ATPase domain of HSP90 chaperone/DNA topoisomerase II/histidine kinase"/>
    <property type="match status" value="1"/>
</dbReference>
<keyword evidence="5" id="KW-0418">Kinase</keyword>
<evidence type="ECO:0000313" key="10">
    <source>
        <dbReference type="Proteomes" id="UP000305267"/>
    </source>
</evidence>
<evidence type="ECO:0000256" key="6">
    <source>
        <dbReference type="PROSITE-ProRule" id="PRU00169"/>
    </source>
</evidence>
<dbReference type="PANTHER" id="PTHR43047">
    <property type="entry name" value="TWO-COMPONENT HISTIDINE PROTEIN KINASE"/>
    <property type="match status" value="1"/>
</dbReference>
<dbReference type="Pfam" id="PF00072">
    <property type="entry name" value="Response_reg"/>
    <property type="match status" value="1"/>
</dbReference>
<dbReference type="PANTHER" id="PTHR43047:SF72">
    <property type="entry name" value="OSMOSENSING HISTIDINE PROTEIN KINASE SLN1"/>
    <property type="match status" value="1"/>
</dbReference>
<evidence type="ECO:0000313" key="9">
    <source>
        <dbReference type="EMBL" id="TNC14489.1"/>
    </source>
</evidence>
<dbReference type="InterPro" id="IPR036097">
    <property type="entry name" value="HisK_dim/P_sf"/>
</dbReference>
<dbReference type="Pfam" id="PF12860">
    <property type="entry name" value="PAS_7"/>
    <property type="match status" value="1"/>
</dbReference>
<dbReference type="PRINTS" id="PR00344">
    <property type="entry name" value="BCTRLSENSOR"/>
</dbReference>
<keyword evidence="3 6" id="KW-0597">Phosphoprotein</keyword>
<dbReference type="InterPro" id="IPR011006">
    <property type="entry name" value="CheY-like_superfamily"/>
</dbReference>
<dbReference type="CDD" id="cd00082">
    <property type="entry name" value="HisKA"/>
    <property type="match status" value="1"/>
</dbReference>
<gene>
    <name evidence="9" type="ORF">FF100_10105</name>
</gene>
<dbReference type="SMART" id="SM00448">
    <property type="entry name" value="REC"/>
    <property type="match status" value="1"/>
</dbReference>
<keyword evidence="10" id="KW-1185">Reference proteome</keyword>
<dbReference type="Gene3D" id="1.10.287.130">
    <property type="match status" value="1"/>
</dbReference>
<dbReference type="InterPro" id="IPR004358">
    <property type="entry name" value="Sig_transdc_His_kin-like_C"/>
</dbReference>
<dbReference type="InterPro" id="IPR001789">
    <property type="entry name" value="Sig_transdc_resp-reg_receiver"/>
</dbReference>
<dbReference type="PROSITE" id="PS50109">
    <property type="entry name" value="HIS_KIN"/>
    <property type="match status" value="1"/>
</dbReference>
<dbReference type="Gene3D" id="3.30.450.20">
    <property type="entry name" value="PAS domain"/>
    <property type="match status" value="1"/>
</dbReference>
<feature type="modified residue" description="4-aspartylphosphate" evidence="6">
    <location>
        <position position="585"/>
    </location>
</feature>
<reference evidence="9 10" key="1">
    <citation type="submission" date="2019-06" db="EMBL/GenBank/DDBJ databases">
        <title>Genome of Methylobacterium sp. 17Sr1-39.</title>
        <authorList>
            <person name="Seo T."/>
        </authorList>
    </citation>
    <scope>NUCLEOTIDE SEQUENCE [LARGE SCALE GENOMIC DNA]</scope>
    <source>
        <strain evidence="9 10">17Sr1-39</strain>
    </source>
</reference>
<dbReference type="CDD" id="cd17546">
    <property type="entry name" value="REC_hyHK_CKI1_RcsC-like"/>
    <property type="match status" value="1"/>
</dbReference>
<dbReference type="Pfam" id="PF00512">
    <property type="entry name" value="HisKA"/>
    <property type="match status" value="1"/>
</dbReference>